<reference evidence="6 7" key="1">
    <citation type="journal article" date="2015" name="Int. J. Syst. Evol. Microbiol.">
        <title>Erythrobacter atlanticus sp. nov., a bacterium from ocean sediment able to degrade polycyclic aromatic hydrocarbons.</title>
        <authorList>
            <person name="Zhuang L."/>
            <person name="Liu Y."/>
            <person name="Wang L."/>
            <person name="Wang W."/>
            <person name="Shao Z."/>
        </authorList>
    </citation>
    <scope>NUCLEOTIDE SEQUENCE [LARGE SCALE GENOMIC DNA]</scope>
    <source>
        <strain evidence="7">s21-N3</strain>
    </source>
</reference>
<dbReference type="InterPro" id="IPR036390">
    <property type="entry name" value="WH_DNA-bd_sf"/>
</dbReference>
<feature type="domain" description="HTH lysR-type" evidence="5">
    <location>
        <begin position="22"/>
        <end position="79"/>
    </location>
</feature>
<dbReference type="PANTHER" id="PTHR30537">
    <property type="entry name" value="HTH-TYPE TRANSCRIPTIONAL REGULATOR"/>
    <property type="match status" value="1"/>
</dbReference>
<reference evidence="7" key="2">
    <citation type="submission" date="2015-04" db="EMBL/GenBank/DDBJ databases">
        <title>The complete genome sequence of Erythrobacter sp. s21-N3.</title>
        <authorList>
            <person name="Zhuang L."/>
            <person name="Liu Y."/>
            <person name="Shao Z."/>
        </authorList>
    </citation>
    <scope>NUCLEOTIDE SEQUENCE [LARGE SCALE GENOMIC DNA]</scope>
    <source>
        <strain evidence="7">s21-N3</strain>
    </source>
</reference>
<dbReference type="InterPro" id="IPR036388">
    <property type="entry name" value="WH-like_DNA-bd_sf"/>
</dbReference>
<dbReference type="Pfam" id="PF00126">
    <property type="entry name" value="HTH_1"/>
    <property type="match status" value="1"/>
</dbReference>
<keyword evidence="3" id="KW-0238">DNA-binding</keyword>
<evidence type="ECO:0000256" key="4">
    <source>
        <dbReference type="ARBA" id="ARBA00023163"/>
    </source>
</evidence>
<dbReference type="PRINTS" id="PR00039">
    <property type="entry name" value="HTHLYSR"/>
</dbReference>
<dbReference type="EMBL" id="CP011310">
    <property type="protein sequence ID" value="AKQ43253.2"/>
    <property type="molecule type" value="Genomic_DNA"/>
</dbReference>
<dbReference type="Gene3D" id="3.40.190.10">
    <property type="entry name" value="Periplasmic binding protein-like II"/>
    <property type="match status" value="1"/>
</dbReference>
<keyword evidence="4" id="KW-0804">Transcription</keyword>
<dbReference type="Gene3D" id="1.10.10.10">
    <property type="entry name" value="Winged helix-like DNA-binding domain superfamily/Winged helix DNA-binding domain"/>
    <property type="match status" value="1"/>
</dbReference>
<dbReference type="Proteomes" id="UP000059113">
    <property type="component" value="Chromosome"/>
</dbReference>
<evidence type="ECO:0000313" key="6">
    <source>
        <dbReference type="EMBL" id="AKQ43253.2"/>
    </source>
</evidence>
<evidence type="ECO:0000256" key="2">
    <source>
        <dbReference type="ARBA" id="ARBA00023015"/>
    </source>
</evidence>
<comment type="similarity">
    <text evidence="1">Belongs to the LysR transcriptional regulatory family.</text>
</comment>
<dbReference type="PROSITE" id="PS50931">
    <property type="entry name" value="HTH_LYSR"/>
    <property type="match status" value="1"/>
</dbReference>
<dbReference type="GO" id="GO:0003677">
    <property type="term" value="F:DNA binding"/>
    <property type="evidence" value="ECO:0007669"/>
    <property type="project" value="UniProtKB-KW"/>
</dbReference>
<dbReference type="KEGG" id="ery:CP97_07025"/>
<keyword evidence="7" id="KW-1185">Reference proteome</keyword>
<accession>A0A0H4W180</accession>
<dbReference type="Pfam" id="PF03466">
    <property type="entry name" value="LysR_substrate"/>
    <property type="match status" value="2"/>
</dbReference>
<sequence length="279" mass="30540">MPHGLLIHIGWLQDIPMKRTHLPLNALRVFDAAARHLSFTRAADELAVTPAAVGQQIRALEDVLGVVLFRRTSRGLELTDEAGAGLDSLRAGFLHFEESVQAMQAGQASSNYAIAAPREFYAQWLAPRLARFRAEYPDIRFQLAADEAADFTETNLDLVVRLVEGPGEMEGLQLEDGQRIAVSAKGAPESWISWPTHEPDDGTDIGLHVGNSGQALSSALAGLGRAWLPLPLVAEALADGRLEALGDPQQCRRAYWLLAPRPQWRQKKVKALVDFLSAQ</sequence>
<dbReference type="InterPro" id="IPR000847">
    <property type="entry name" value="LysR_HTH_N"/>
</dbReference>
<dbReference type="STRING" id="1648404.CP97_07025"/>
<dbReference type="InterPro" id="IPR058163">
    <property type="entry name" value="LysR-type_TF_proteobact-type"/>
</dbReference>
<evidence type="ECO:0000256" key="1">
    <source>
        <dbReference type="ARBA" id="ARBA00009437"/>
    </source>
</evidence>
<name>A0A0H4W180_9SPHN</name>
<dbReference type="AlphaFoldDB" id="A0A0H4W180"/>
<evidence type="ECO:0000313" key="7">
    <source>
        <dbReference type="Proteomes" id="UP000059113"/>
    </source>
</evidence>
<dbReference type="Gene3D" id="3.40.190.290">
    <property type="match status" value="1"/>
</dbReference>
<dbReference type="InterPro" id="IPR005119">
    <property type="entry name" value="LysR_subst-bd"/>
</dbReference>
<dbReference type="FunFam" id="1.10.10.10:FF:000038">
    <property type="entry name" value="Glycine cleavage system transcriptional activator"/>
    <property type="match status" value="1"/>
</dbReference>
<dbReference type="SUPFAM" id="SSF46785">
    <property type="entry name" value="Winged helix' DNA-binding domain"/>
    <property type="match status" value="1"/>
</dbReference>
<dbReference type="GO" id="GO:0003700">
    <property type="term" value="F:DNA-binding transcription factor activity"/>
    <property type="evidence" value="ECO:0007669"/>
    <property type="project" value="InterPro"/>
</dbReference>
<proteinExistence type="inferred from homology"/>
<evidence type="ECO:0000259" key="5">
    <source>
        <dbReference type="PROSITE" id="PS50931"/>
    </source>
</evidence>
<evidence type="ECO:0000256" key="3">
    <source>
        <dbReference type="ARBA" id="ARBA00023125"/>
    </source>
</evidence>
<keyword evidence="2" id="KW-0805">Transcription regulation</keyword>
<organism evidence="6 7">
    <name type="scientific">Aurantiacibacter atlanticus</name>
    <dbReference type="NCBI Taxonomy" id="1648404"/>
    <lineage>
        <taxon>Bacteria</taxon>
        <taxon>Pseudomonadati</taxon>
        <taxon>Pseudomonadota</taxon>
        <taxon>Alphaproteobacteria</taxon>
        <taxon>Sphingomonadales</taxon>
        <taxon>Erythrobacteraceae</taxon>
        <taxon>Aurantiacibacter</taxon>
    </lineage>
</organism>
<protein>
    <submittedName>
        <fullName evidence="6">LysR family transcriptional regulator</fullName>
    </submittedName>
</protein>
<gene>
    <name evidence="6" type="ORF">CP97_07025</name>
</gene>
<dbReference type="SUPFAM" id="SSF53850">
    <property type="entry name" value="Periplasmic binding protein-like II"/>
    <property type="match status" value="1"/>
</dbReference>
<dbReference type="PANTHER" id="PTHR30537:SF26">
    <property type="entry name" value="GLYCINE CLEAVAGE SYSTEM TRANSCRIPTIONAL ACTIVATOR"/>
    <property type="match status" value="1"/>
</dbReference>